<gene>
    <name evidence="1" type="ORF">WR25_25990</name>
</gene>
<dbReference type="InterPro" id="IPR019106">
    <property type="entry name" value="T4SS_TrbC"/>
</dbReference>
<name>A0A2A2K4J9_9BILA</name>
<protein>
    <recommendedName>
        <fullName evidence="3">Type-F conjugative transfer system pilin assembly protein TrbC</fullName>
    </recommendedName>
</protein>
<comment type="caution">
    <text evidence="1">The sequence shown here is derived from an EMBL/GenBank/DDBJ whole genome shotgun (WGS) entry which is preliminary data.</text>
</comment>
<accession>A0A2A2K4J9</accession>
<evidence type="ECO:0008006" key="3">
    <source>
        <dbReference type="Google" id="ProtNLM"/>
    </source>
</evidence>
<dbReference type="Proteomes" id="UP000218231">
    <property type="component" value="Unassembled WGS sequence"/>
</dbReference>
<organism evidence="1 2">
    <name type="scientific">Diploscapter pachys</name>
    <dbReference type="NCBI Taxonomy" id="2018661"/>
    <lineage>
        <taxon>Eukaryota</taxon>
        <taxon>Metazoa</taxon>
        <taxon>Ecdysozoa</taxon>
        <taxon>Nematoda</taxon>
        <taxon>Chromadorea</taxon>
        <taxon>Rhabditida</taxon>
        <taxon>Rhabditina</taxon>
        <taxon>Rhabditomorpha</taxon>
        <taxon>Rhabditoidea</taxon>
        <taxon>Rhabditidae</taxon>
        <taxon>Diploscapter</taxon>
    </lineage>
</organism>
<dbReference type="NCBIfam" id="TIGR02742">
    <property type="entry name" value="TrbC_Ftype"/>
    <property type="match status" value="1"/>
</dbReference>
<dbReference type="AlphaFoldDB" id="A0A2A2K4J9"/>
<sequence>MRPDLEAFVAQVQTRGDAFREEAIAVRDKANTNAVALAKADLPKGYDGAVDFDEIIKGASANAANARGEAPQLIVFASLSMPPQALRRLIADTAKAGGVVVFRGFPNNSMRAFSEALGKVVNDRDQLANVGIDPRLFRAFDVQAVPAYVAVSSDFDLCSGLSCKSEVPAYDRMTGNVTLRYVLELFAEARGPGAGVAGVALRNMSKAGA</sequence>
<dbReference type="OrthoDB" id="10466220at2759"/>
<dbReference type="STRING" id="2018661.A0A2A2K4J9"/>
<evidence type="ECO:0000313" key="2">
    <source>
        <dbReference type="Proteomes" id="UP000218231"/>
    </source>
</evidence>
<reference evidence="1 2" key="1">
    <citation type="journal article" date="2017" name="Curr. Biol.">
        <title>Genome architecture and evolution of a unichromosomal asexual nematode.</title>
        <authorList>
            <person name="Fradin H."/>
            <person name="Zegar C."/>
            <person name="Gutwein M."/>
            <person name="Lucas J."/>
            <person name="Kovtun M."/>
            <person name="Corcoran D."/>
            <person name="Baugh L.R."/>
            <person name="Kiontke K."/>
            <person name="Gunsalus K."/>
            <person name="Fitch D.H."/>
            <person name="Piano F."/>
        </authorList>
    </citation>
    <scope>NUCLEOTIDE SEQUENCE [LARGE SCALE GENOMIC DNA]</scope>
    <source>
        <strain evidence="1">PF1309</strain>
    </source>
</reference>
<dbReference type="EMBL" id="LIAE01009663">
    <property type="protein sequence ID" value="PAV68884.1"/>
    <property type="molecule type" value="Genomic_DNA"/>
</dbReference>
<proteinExistence type="predicted"/>
<keyword evidence="2" id="KW-1185">Reference proteome</keyword>
<dbReference type="InterPro" id="IPR014113">
    <property type="entry name" value="T4SS_TrbC_subgr"/>
</dbReference>
<dbReference type="Pfam" id="PF09673">
    <property type="entry name" value="TrbC_Ftype"/>
    <property type="match status" value="1"/>
</dbReference>
<evidence type="ECO:0000313" key="1">
    <source>
        <dbReference type="EMBL" id="PAV68884.1"/>
    </source>
</evidence>